<comment type="similarity">
    <text evidence="2">Belongs to the membrane fusion protein (MFP) (TC 8.A.1) family.</text>
</comment>
<feature type="domain" description="Multidrug resistance protein MdtA-like alpha-helical hairpin" evidence="4">
    <location>
        <begin position="98"/>
        <end position="167"/>
    </location>
</feature>
<sequence length="372" mass="41153">MNRYRFAIVGMAAFLGACAPKSTEKKETDLADIPVVVLHETDTALSVNYVADIQASRNVEVRARMQGFVERIAVDEGQKVRQGQLLFKMSDKEFLIDLNKAQASLSSAQSAVKIAEVDLERIKTLVQKKVISPSELQLGEARLSEARAKVSEARAQIDDARQHLSYTSVRAPFDGIIDRIPFKSGSLVSEGSLLTTLSDNRKMYAYFDVSENEYLQFVKNGKGGFEANKESTLVLADGSVYPLKGRIETQESSFSDGTGSIAFRAVFPNPDQILKHGASGKIRLRSELGTSLLVPQKSVFEIQDKNYVFVVGKDNRVTMKSFVPQMRLAEYFVVRSGLKAGDKIVYEGVQNIRDGAKINPVSRNTEKLLVNN</sequence>
<evidence type="ECO:0000259" key="4">
    <source>
        <dbReference type="Pfam" id="PF25876"/>
    </source>
</evidence>
<keyword evidence="3" id="KW-0175">Coiled coil</keyword>
<dbReference type="Pfam" id="PF25876">
    <property type="entry name" value="HH_MFP_RND"/>
    <property type="match status" value="1"/>
</dbReference>
<evidence type="ECO:0000256" key="2">
    <source>
        <dbReference type="ARBA" id="ARBA00009477"/>
    </source>
</evidence>
<evidence type="ECO:0000259" key="5">
    <source>
        <dbReference type="Pfam" id="PF25917"/>
    </source>
</evidence>
<comment type="subcellular location">
    <subcellularLocation>
        <location evidence="1">Cell envelope</location>
    </subcellularLocation>
</comment>
<evidence type="ECO:0000259" key="6">
    <source>
        <dbReference type="Pfam" id="PF25944"/>
    </source>
</evidence>
<evidence type="ECO:0000256" key="3">
    <source>
        <dbReference type="SAM" id="Coils"/>
    </source>
</evidence>
<dbReference type="SUPFAM" id="SSF111369">
    <property type="entry name" value="HlyD-like secretion proteins"/>
    <property type="match status" value="1"/>
</dbReference>
<dbReference type="GO" id="GO:0005886">
    <property type="term" value="C:plasma membrane"/>
    <property type="evidence" value="ECO:0007669"/>
    <property type="project" value="TreeGrafter"/>
</dbReference>
<dbReference type="InterPro" id="IPR058624">
    <property type="entry name" value="MdtA-like_HH"/>
</dbReference>
<dbReference type="InterPro" id="IPR058626">
    <property type="entry name" value="MdtA-like_b-barrel"/>
</dbReference>
<evidence type="ECO:0000256" key="1">
    <source>
        <dbReference type="ARBA" id="ARBA00004196"/>
    </source>
</evidence>
<dbReference type="NCBIfam" id="TIGR01730">
    <property type="entry name" value="RND_mfp"/>
    <property type="match status" value="1"/>
</dbReference>
<dbReference type="PANTHER" id="PTHR30158:SF23">
    <property type="entry name" value="MULTIDRUG RESISTANCE PROTEIN MEXA"/>
    <property type="match status" value="1"/>
</dbReference>
<protein>
    <submittedName>
        <fullName evidence="8">Efflux transporter periplasmic adaptor subunit</fullName>
    </submittedName>
</protein>
<dbReference type="AlphaFoldDB" id="A0A2T3HPW3"/>
<feature type="domain" description="Multidrug resistance protein MdtA-like beta-barrel" evidence="6">
    <location>
        <begin position="203"/>
        <end position="284"/>
    </location>
</feature>
<dbReference type="OrthoDB" id="9801814at2"/>
<comment type="caution">
    <text evidence="8">The sequence shown here is derived from an EMBL/GenBank/DDBJ whole genome shotgun (WGS) entry which is preliminary data.</text>
</comment>
<proteinExistence type="inferred from homology"/>
<organism evidence="8 9">
    <name type="scientific">Pedobacter yulinensis</name>
    <dbReference type="NCBI Taxonomy" id="2126353"/>
    <lineage>
        <taxon>Bacteria</taxon>
        <taxon>Pseudomonadati</taxon>
        <taxon>Bacteroidota</taxon>
        <taxon>Sphingobacteriia</taxon>
        <taxon>Sphingobacteriales</taxon>
        <taxon>Sphingobacteriaceae</taxon>
        <taxon>Pedobacter</taxon>
    </lineage>
</organism>
<dbReference type="GO" id="GO:0015562">
    <property type="term" value="F:efflux transmembrane transporter activity"/>
    <property type="evidence" value="ECO:0007669"/>
    <property type="project" value="InterPro"/>
</dbReference>
<dbReference type="GO" id="GO:0046677">
    <property type="term" value="P:response to antibiotic"/>
    <property type="evidence" value="ECO:0007669"/>
    <property type="project" value="TreeGrafter"/>
</dbReference>
<dbReference type="Pfam" id="PF25944">
    <property type="entry name" value="Beta-barrel_RND"/>
    <property type="match status" value="1"/>
</dbReference>
<dbReference type="InterPro" id="IPR006143">
    <property type="entry name" value="RND_pump_MFP"/>
</dbReference>
<dbReference type="Pfam" id="PF25917">
    <property type="entry name" value="BSH_RND"/>
    <property type="match status" value="1"/>
</dbReference>
<evidence type="ECO:0000313" key="9">
    <source>
        <dbReference type="Proteomes" id="UP000240912"/>
    </source>
</evidence>
<dbReference type="Gene3D" id="1.10.287.470">
    <property type="entry name" value="Helix hairpin bin"/>
    <property type="match status" value="1"/>
</dbReference>
<dbReference type="Gene3D" id="2.40.420.20">
    <property type="match status" value="1"/>
</dbReference>
<dbReference type="GO" id="GO:0030313">
    <property type="term" value="C:cell envelope"/>
    <property type="evidence" value="ECO:0007669"/>
    <property type="project" value="UniProtKB-SubCell"/>
</dbReference>
<keyword evidence="9" id="KW-1185">Reference proteome</keyword>
<dbReference type="Proteomes" id="UP000240912">
    <property type="component" value="Unassembled WGS sequence"/>
</dbReference>
<evidence type="ECO:0000313" key="8">
    <source>
        <dbReference type="EMBL" id="PST84498.1"/>
    </source>
</evidence>
<dbReference type="Gene3D" id="2.40.30.170">
    <property type="match status" value="1"/>
</dbReference>
<feature type="domain" description="Multidrug resistance protein MdtA-like C-terminal permuted SH3" evidence="7">
    <location>
        <begin position="292"/>
        <end position="350"/>
    </location>
</feature>
<dbReference type="InterPro" id="IPR058625">
    <property type="entry name" value="MdtA-like_BSH"/>
</dbReference>
<feature type="coiled-coil region" evidence="3">
    <location>
        <begin position="136"/>
        <end position="163"/>
    </location>
</feature>
<dbReference type="PANTHER" id="PTHR30158">
    <property type="entry name" value="ACRA/E-RELATED COMPONENT OF DRUG EFFLUX TRANSPORTER"/>
    <property type="match status" value="1"/>
</dbReference>
<dbReference type="Gene3D" id="2.40.50.100">
    <property type="match status" value="1"/>
</dbReference>
<reference evidence="8 9" key="1">
    <citation type="submission" date="2018-03" db="EMBL/GenBank/DDBJ databases">
        <authorList>
            <person name="Keele B.F."/>
        </authorList>
    </citation>
    <scope>NUCLEOTIDE SEQUENCE [LARGE SCALE GENOMIC DNA]</scope>
    <source>
        <strain evidence="8 9">YL28-9</strain>
    </source>
</reference>
<dbReference type="InterPro" id="IPR058627">
    <property type="entry name" value="MdtA-like_C"/>
</dbReference>
<dbReference type="RefSeq" id="WP_107214667.1">
    <property type="nucleotide sequence ID" value="NZ_KZ686268.1"/>
</dbReference>
<evidence type="ECO:0000259" key="7">
    <source>
        <dbReference type="Pfam" id="PF25967"/>
    </source>
</evidence>
<dbReference type="PROSITE" id="PS51257">
    <property type="entry name" value="PROKAR_LIPOPROTEIN"/>
    <property type="match status" value="1"/>
</dbReference>
<dbReference type="EMBL" id="PYLS01000004">
    <property type="protein sequence ID" value="PST84498.1"/>
    <property type="molecule type" value="Genomic_DNA"/>
</dbReference>
<feature type="domain" description="Multidrug resistance protein MdtA-like barrel-sandwich hybrid" evidence="5">
    <location>
        <begin position="57"/>
        <end position="192"/>
    </location>
</feature>
<dbReference type="Pfam" id="PF25967">
    <property type="entry name" value="RND-MFP_C"/>
    <property type="match status" value="1"/>
</dbReference>
<accession>A0A2T3HPW3</accession>
<name>A0A2T3HPW3_9SPHI</name>
<gene>
    <name evidence="8" type="ORF">C7T94_04270</name>
</gene>